<comment type="caution">
    <text evidence="1">The sequence shown here is derived from an EMBL/GenBank/DDBJ whole genome shotgun (WGS) entry which is preliminary data.</text>
</comment>
<protein>
    <submittedName>
        <fullName evidence="1">Uncharacterized protein</fullName>
    </submittedName>
</protein>
<evidence type="ECO:0000313" key="1">
    <source>
        <dbReference type="EMBL" id="MEQ2281873.1"/>
    </source>
</evidence>
<organism evidence="1 2">
    <name type="scientific">Ameca splendens</name>
    <dbReference type="NCBI Taxonomy" id="208324"/>
    <lineage>
        <taxon>Eukaryota</taxon>
        <taxon>Metazoa</taxon>
        <taxon>Chordata</taxon>
        <taxon>Craniata</taxon>
        <taxon>Vertebrata</taxon>
        <taxon>Euteleostomi</taxon>
        <taxon>Actinopterygii</taxon>
        <taxon>Neopterygii</taxon>
        <taxon>Teleostei</taxon>
        <taxon>Neoteleostei</taxon>
        <taxon>Acanthomorphata</taxon>
        <taxon>Ovalentaria</taxon>
        <taxon>Atherinomorphae</taxon>
        <taxon>Cyprinodontiformes</taxon>
        <taxon>Goodeidae</taxon>
        <taxon>Ameca</taxon>
    </lineage>
</organism>
<sequence>MKSASDKERPNFSLSAACLSPEVAAILSTKNGIRNQQQAKDGLQEAQNKQAFNTSCGGMLRLLEQQTANIIGNQVSAPVDECVMLFTNAKGCGLCSADSLSAKFDNLLRVDVQMRLQGSCCDENPSILSDIFCAIYETAAVISFIG</sequence>
<reference evidence="1 2" key="1">
    <citation type="submission" date="2021-06" db="EMBL/GenBank/DDBJ databases">
        <authorList>
            <person name="Palmer J.M."/>
        </authorList>
    </citation>
    <scope>NUCLEOTIDE SEQUENCE [LARGE SCALE GENOMIC DNA]</scope>
    <source>
        <strain evidence="1 2">AS_MEX2019</strain>
        <tissue evidence="1">Muscle</tissue>
    </source>
</reference>
<dbReference type="EMBL" id="JAHRIP010004995">
    <property type="protein sequence ID" value="MEQ2281873.1"/>
    <property type="molecule type" value="Genomic_DNA"/>
</dbReference>
<dbReference type="Proteomes" id="UP001469553">
    <property type="component" value="Unassembled WGS sequence"/>
</dbReference>
<gene>
    <name evidence="1" type="ORF">AMECASPLE_034749</name>
</gene>
<proteinExistence type="predicted"/>
<name>A0ABV0XK74_9TELE</name>
<keyword evidence="2" id="KW-1185">Reference proteome</keyword>
<evidence type="ECO:0000313" key="2">
    <source>
        <dbReference type="Proteomes" id="UP001469553"/>
    </source>
</evidence>
<accession>A0ABV0XK74</accession>